<sequence length="120" mass="13534">MKNIKIVFLSSFLFSAATIAGEVDVVDAKVTKNNDGSYDFSVSLLHADSGWDHYANRWELLDNQQNILATRTLHHPHENEQPFTRSLHRVKIPAGVKQILVRGHDLVHGYGGKQMTIELN</sequence>
<feature type="chain" id="PRO_5016063636" evidence="1">
    <location>
        <begin position="21"/>
        <end position="120"/>
    </location>
</feature>
<feature type="signal peptide" evidence="1">
    <location>
        <begin position="1"/>
        <end position="20"/>
    </location>
</feature>
<comment type="caution">
    <text evidence="2">The sequence shown here is derived from an EMBL/GenBank/DDBJ whole genome shotgun (WGS) entry which is preliminary data.</text>
</comment>
<protein>
    <submittedName>
        <fullName evidence="2">Uncharacterized protein</fullName>
    </submittedName>
</protein>
<dbReference type="AlphaFoldDB" id="A0A2V1GXL6"/>
<dbReference type="OrthoDB" id="573055at2"/>
<evidence type="ECO:0000256" key="1">
    <source>
        <dbReference type="SAM" id="SignalP"/>
    </source>
</evidence>
<keyword evidence="1" id="KW-0732">Signal</keyword>
<keyword evidence="3" id="KW-1185">Reference proteome</keyword>
<dbReference type="EMBL" id="QDDL01000009">
    <property type="protein sequence ID" value="PVZ65773.1"/>
    <property type="molecule type" value="Genomic_DNA"/>
</dbReference>
<gene>
    <name evidence="2" type="ORF">DC094_17590</name>
</gene>
<dbReference type="Proteomes" id="UP000244906">
    <property type="component" value="Unassembled WGS sequence"/>
</dbReference>
<organism evidence="2 3">
    <name type="scientific">Pelagibaculum spongiae</name>
    <dbReference type="NCBI Taxonomy" id="2080658"/>
    <lineage>
        <taxon>Bacteria</taxon>
        <taxon>Pseudomonadati</taxon>
        <taxon>Pseudomonadota</taxon>
        <taxon>Gammaproteobacteria</taxon>
        <taxon>Oceanospirillales</taxon>
        <taxon>Pelagibaculum</taxon>
    </lineage>
</organism>
<evidence type="ECO:0000313" key="2">
    <source>
        <dbReference type="EMBL" id="PVZ65773.1"/>
    </source>
</evidence>
<proteinExistence type="predicted"/>
<name>A0A2V1GXL6_9GAMM</name>
<evidence type="ECO:0000313" key="3">
    <source>
        <dbReference type="Proteomes" id="UP000244906"/>
    </source>
</evidence>
<reference evidence="2 3" key="1">
    <citation type="submission" date="2018-04" db="EMBL/GenBank/DDBJ databases">
        <title>Thalassorhabdus spongiae gen. nov., sp. nov., isolated from a marine sponge in South-West Iceland.</title>
        <authorList>
            <person name="Knobloch S."/>
            <person name="Daussin A."/>
            <person name="Johannsson R."/>
            <person name="Marteinsson V.T."/>
        </authorList>
    </citation>
    <scope>NUCLEOTIDE SEQUENCE [LARGE SCALE GENOMIC DNA]</scope>
    <source>
        <strain evidence="2 3">Hp12</strain>
    </source>
</reference>
<accession>A0A2V1GXL6</accession>